<reference evidence="5" key="1">
    <citation type="submission" date="2020-05" db="EMBL/GenBank/DDBJ databases">
        <title>Mycena genomes resolve the evolution of fungal bioluminescence.</title>
        <authorList>
            <person name="Tsai I.J."/>
        </authorList>
    </citation>
    <scope>NUCLEOTIDE SEQUENCE</scope>
    <source>
        <strain evidence="5">160909Yilan</strain>
    </source>
</reference>
<comment type="caution">
    <text evidence="5">The sequence shown here is derived from an EMBL/GenBank/DDBJ whole genome shotgun (WGS) entry which is preliminary data.</text>
</comment>
<sequence length="190" mass="19893">MGKTALVLLDLQVGILALSGLDQTKLSEFLGRASAAARAARAAQHPVIYVTVSFRAGHPEIAASNATFARAKAAGGFVIGDPSVAVHPDVAPQEGDVSVVKRRVSAFGGSDFDAVLRGLGVDTLVLGGVATSGAVLSTVRQAADLDFKITVLEDLCLDMDEEVHKVLVQKVFPRQATVVSSEEWIKEVSK</sequence>
<dbReference type="InterPro" id="IPR050272">
    <property type="entry name" value="Isochorismatase-like_hydrls"/>
</dbReference>
<dbReference type="GO" id="GO:0016787">
    <property type="term" value="F:hydrolase activity"/>
    <property type="evidence" value="ECO:0007669"/>
    <property type="project" value="UniProtKB-KW"/>
</dbReference>
<feature type="domain" description="Isochorismatase-like" evidence="4">
    <location>
        <begin position="4"/>
        <end position="183"/>
    </location>
</feature>
<gene>
    <name evidence="5" type="ORF">MSAN_01869800</name>
</gene>
<dbReference type="EMBL" id="JACAZH010000019">
    <property type="protein sequence ID" value="KAF7346419.1"/>
    <property type="molecule type" value="Genomic_DNA"/>
</dbReference>
<evidence type="ECO:0000259" key="4">
    <source>
        <dbReference type="Pfam" id="PF00857"/>
    </source>
</evidence>
<evidence type="ECO:0000256" key="1">
    <source>
        <dbReference type="ARBA" id="ARBA00006336"/>
    </source>
</evidence>
<dbReference type="AlphaFoldDB" id="A0A8H7CQF6"/>
<evidence type="ECO:0000256" key="2">
    <source>
        <dbReference type="ARBA" id="ARBA00022801"/>
    </source>
</evidence>
<dbReference type="Gene3D" id="3.40.50.850">
    <property type="entry name" value="Isochorismatase-like"/>
    <property type="match status" value="1"/>
</dbReference>
<feature type="chain" id="PRO_5034272286" evidence="3">
    <location>
        <begin position="18"/>
        <end position="190"/>
    </location>
</feature>
<dbReference type="PANTHER" id="PTHR43540">
    <property type="entry name" value="PEROXYUREIDOACRYLATE/UREIDOACRYLATE AMIDOHYDROLASE-RELATED"/>
    <property type="match status" value="1"/>
</dbReference>
<keyword evidence="3" id="KW-0732">Signal</keyword>
<organism evidence="5 6">
    <name type="scientific">Mycena sanguinolenta</name>
    <dbReference type="NCBI Taxonomy" id="230812"/>
    <lineage>
        <taxon>Eukaryota</taxon>
        <taxon>Fungi</taxon>
        <taxon>Dikarya</taxon>
        <taxon>Basidiomycota</taxon>
        <taxon>Agaricomycotina</taxon>
        <taxon>Agaricomycetes</taxon>
        <taxon>Agaricomycetidae</taxon>
        <taxon>Agaricales</taxon>
        <taxon>Marasmiineae</taxon>
        <taxon>Mycenaceae</taxon>
        <taxon>Mycena</taxon>
    </lineage>
</organism>
<proteinExistence type="inferred from homology"/>
<evidence type="ECO:0000313" key="5">
    <source>
        <dbReference type="EMBL" id="KAF7346419.1"/>
    </source>
</evidence>
<dbReference type="SUPFAM" id="SSF52499">
    <property type="entry name" value="Isochorismatase-like hydrolases"/>
    <property type="match status" value="1"/>
</dbReference>
<dbReference type="PANTHER" id="PTHR43540:SF1">
    <property type="entry name" value="ISOCHORISMATASE HYDROLASE"/>
    <property type="match status" value="1"/>
</dbReference>
<dbReference type="OrthoDB" id="1739143at2759"/>
<dbReference type="CDD" id="cd00431">
    <property type="entry name" value="cysteine_hydrolases"/>
    <property type="match status" value="1"/>
</dbReference>
<dbReference type="InterPro" id="IPR000868">
    <property type="entry name" value="Isochorismatase-like_dom"/>
</dbReference>
<protein>
    <submittedName>
        <fullName evidence="5">Putative isochorismatase hydrolase protein</fullName>
    </submittedName>
</protein>
<evidence type="ECO:0000256" key="3">
    <source>
        <dbReference type="SAM" id="SignalP"/>
    </source>
</evidence>
<name>A0A8H7CQF6_9AGAR</name>
<dbReference type="Pfam" id="PF00857">
    <property type="entry name" value="Isochorismatase"/>
    <property type="match status" value="1"/>
</dbReference>
<keyword evidence="2 5" id="KW-0378">Hydrolase</keyword>
<dbReference type="Proteomes" id="UP000623467">
    <property type="component" value="Unassembled WGS sequence"/>
</dbReference>
<feature type="signal peptide" evidence="3">
    <location>
        <begin position="1"/>
        <end position="17"/>
    </location>
</feature>
<accession>A0A8H7CQF6</accession>
<dbReference type="InterPro" id="IPR036380">
    <property type="entry name" value="Isochorismatase-like_sf"/>
</dbReference>
<keyword evidence="6" id="KW-1185">Reference proteome</keyword>
<evidence type="ECO:0000313" key="6">
    <source>
        <dbReference type="Proteomes" id="UP000623467"/>
    </source>
</evidence>
<comment type="similarity">
    <text evidence="1">Belongs to the isochorismatase family.</text>
</comment>